<feature type="region of interest" description="Disordered" evidence="1">
    <location>
        <begin position="1"/>
        <end position="56"/>
    </location>
</feature>
<evidence type="ECO:0000256" key="1">
    <source>
        <dbReference type="SAM" id="MobiDB-lite"/>
    </source>
</evidence>
<reference evidence="2 3" key="1">
    <citation type="submission" date="2015-04" db="EMBL/GenBank/DDBJ databases">
        <authorList>
            <person name="Heijne W.H."/>
            <person name="Fedorova N.D."/>
            <person name="Nierman W.C."/>
            <person name="Vollebregt A.W."/>
            <person name="Zhao Z."/>
            <person name="Wu L."/>
            <person name="Kumar M."/>
            <person name="Stam H."/>
            <person name="van den Berg M.A."/>
            <person name="Pel H.J."/>
        </authorList>
    </citation>
    <scope>NUCLEOTIDE SEQUENCE [LARGE SCALE GENOMIC DNA]</scope>
    <source>
        <strain evidence="2 3">CBS 393.64</strain>
    </source>
</reference>
<feature type="compositionally biased region" description="Basic residues" evidence="1">
    <location>
        <begin position="270"/>
        <end position="279"/>
    </location>
</feature>
<sequence length="306" mass="35330">MSNQAYYNQQPQYPPQTYGPPPPQGYPPQQGYAPPQGYPPMQYQQPPPPQPKQSTDRGCLGAWYKRLHPITDTYPLRSYHVRGYQTFPWQTVALVASPYITCHDDDMVTAVLEPIPVPIPCICTYLSVYITSLKKRETKSSNINTNNTIYLFTGGPYHTESEREKKKTFLSTSTRQPVHFNQFSLNHIDDERRQHNMPNKPNKALRDQSPLTQTPGDFNQPREDTFRNVLHEDSSDEDRSRDDPHTRVEHKGDGGRKNRTRSFRAQQGQARRKPSTSRSRSRDRVPPSSSWKKTDLGGRYKLQTKK</sequence>
<dbReference type="AlphaFoldDB" id="A0A0F4YDH2"/>
<feature type="compositionally biased region" description="Low complexity" evidence="1">
    <location>
        <begin position="1"/>
        <end position="11"/>
    </location>
</feature>
<dbReference type="RefSeq" id="XP_013322836.1">
    <property type="nucleotide sequence ID" value="XM_013467382.1"/>
</dbReference>
<feature type="compositionally biased region" description="Low complexity" evidence="1">
    <location>
        <begin position="27"/>
        <end position="44"/>
    </location>
</feature>
<dbReference type="STRING" id="1408163.A0A0F4YDH2"/>
<feature type="compositionally biased region" description="Basic and acidic residues" evidence="1">
    <location>
        <begin position="220"/>
        <end position="256"/>
    </location>
</feature>
<keyword evidence="3" id="KW-1185">Reference proteome</keyword>
<gene>
    <name evidence="2" type="ORF">T310_10189</name>
</gene>
<feature type="compositionally biased region" description="Pro residues" evidence="1">
    <location>
        <begin position="12"/>
        <end position="26"/>
    </location>
</feature>
<proteinExistence type="predicted"/>
<dbReference type="EMBL" id="LASV01000809">
    <property type="protein sequence ID" value="KKA16224.1"/>
    <property type="molecule type" value="Genomic_DNA"/>
</dbReference>
<comment type="caution">
    <text evidence="2">The sequence shown here is derived from an EMBL/GenBank/DDBJ whole genome shotgun (WGS) entry which is preliminary data.</text>
</comment>
<protein>
    <submittedName>
        <fullName evidence="2">Uncharacterized protein</fullName>
    </submittedName>
</protein>
<dbReference type="GeneID" id="25313256"/>
<name>A0A0F4YDH2_RASE3</name>
<evidence type="ECO:0000313" key="3">
    <source>
        <dbReference type="Proteomes" id="UP000053958"/>
    </source>
</evidence>
<evidence type="ECO:0000313" key="2">
    <source>
        <dbReference type="EMBL" id="KKA16224.1"/>
    </source>
</evidence>
<accession>A0A0F4YDH2</accession>
<organism evidence="2 3">
    <name type="scientific">Rasamsonia emersonii (strain ATCC 16479 / CBS 393.64 / IMI 116815)</name>
    <dbReference type="NCBI Taxonomy" id="1408163"/>
    <lineage>
        <taxon>Eukaryota</taxon>
        <taxon>Fungi</taxon>
        <taxon>Dikarya</taxon>
        <taxon>Ascomycota</taxon>
        <taxon>Pezizomycotina</taxon>
        <taxon>Eurotiomycetes</taxon>
        <taxon>Eurotiomycetidae</taxon>
        <taxon>Eurotiales</taxon>
        <taxon>Trichocomaceae</taxon>
        <taxon>Rasamsonia</taxon>
    </lineage>
</organism>
<dbReference type="Proteomes" id="UP000053958">
    <property type="component" value="Unassembled WGS sequence"/>
</dbReference>
<feature type="region of interest" description="Disordered" evidence="1">
    <location>
        <begin position="184"/>
        <end position="306"/>
    </location>
</feature>